<evidence type="ECO:0000313" key="2">
    <source>
        <dbReference type="Proteomes" id="UP000032234"/>
    </source>
</evidence>
<dbReference type="Proteomes" id="UP000032234">
    <property type="component" value="Chromosome"/>
</dbReference>
<dbReference type="AlphaFoldDB" id="A0A0C5GEZ0"/>
<keyword evidence="2" id="KW-1185">Reference proteome</keyword>
<proteinExistence type="predicted"/>
<dbReference type="HOGENOM" id="CLU_2511153_0_0_11"/>
<name>A0A0C5GEZ0_9ACTN</name>
<reference evidence="1 2" key="1">
    <citation type="submission" date="2015-02" db="EMBL/GenBank/DDBJ databases">
        <title>Genome sequence of thermotolerant Streptomyces cyaneogriseus subsp. Noncyanogenus NMWT1, the producer of nematocidal antibiotics nemadectin.</title>
        <authorList>
            <person name="Wang H."/>
            <person name="Li C."/>
            <person name="Xiang W."/>
            <person name="Wang X."/>
        </authorList>
    </citation>
    <scope>NUCLEOTIDE SEQUENCE [LARGE SCALE GENOMIC DNA]</scope>
    <source>
        <strain evidence="1 2">NMWT 1</strain>
    </source>
</reference>
<dbReference type="PATRIC" id="fig|477245.3.peg.3610"/>
<evidence type="ECO:0000313" key="1">
    <source>
        <dbReference type="EMBL" id="AJP02926.1"/>
    </source>
</evidence>
<accession>A0A0C5GEZ0</accession>
<dbReference type="KEGG" id="scw:TU94_17030"/>
<organism evidence="1 2">
    <name type="scientific">Streptomyces cyaneogriseus subsp. noncyanogenus</name>
    <dbReference type="NCBI Taxonomy" id="477245"/>
    <lineage>
        <taxon>Bacteria</taxon>
        <taxon>Bacillati</taxon>
        <taxon>Actinomycetota</taxon>
        <taxon>Actinomycetes</taxon>
        <taxon>Kitasatosporales</taxon>
        <taxon>Streptomycetaceae</taxon>
        <taxon>Streptomyces</taxon>
    </lineage>
</organism>
<gene>
    <name evidence="1" type="ORF">TU94_17030</name>
</gene>
<sequence>MALVGVVDDDSVGKGADHAQSPAAFGVVVLVLDLGGRGRAAVVRDRDRDGLPVSTVRLLSTYGSVMEACGLTVAPSRLRVLQPRP</sequence>
<dbReference type="EMBL" id="CP010849">
    <property type="protein sequence ID" value="AJP02926.1"/>
    <property type="molecule type" value="Genomic_DNA"/>
</dbReference>
<protein>
    <submittedName>
        <fullName evidence="1">Uncharacterized protein</fullName>
    </submittedName>
</protein>